<reference evidence="2" key="1">
    <citation type="submission" date="2020-10" db="EMBL/GenBank/DDBJ databases">
        <title>Unveiling of a novel bifunctional photoreceptor, Dualchrome1, isolated from a cosmopolitan green alga.</title>
        <authorList>
            <person name="Suzuki S."/>
            <person name="Kawachi M."/>
        </authorList>
    </citation>
    <scope>NUCLEOTIDE SEQUENCE</scope>
    <source>
        <strain evidence="2">NIES 2893</strain>
    </source>
</reference>
<dbReference type="AlphaFoldDB" id="A0A830H969"/>
<sequence>MSDANAAPGDVSDPLESSSPDSFLGDDTVSVYSSEPTPYSAPVGSAAASRVLQAVLSKSYTVARVDIRRPAFIQKAEYGNGGLYADNAYQAPSSSGAFGFADASGGRTGARVMLERVWEMPLPSFVVKTASAIKTSAGRLGKKNTKPAAKAYRDIVADTHPFVPNHPSERAITSDFLRRPTNSGNASLCVGANFDVDRSVLDPCLHVDAGPISIGILPTPTLRAEAWISDIIPRGDLALRLRYECPLASYREFYRSPASLMITLHSTGTGLRIRSTPSKARSGIQFEERMLPVGPNAAMNVGGTLEFSQQFPVPEGRDLVRVRLDALGFAAKLP</sequence>
<evidence type="ECO:0000256" key="1">
    <source>
        <dbReference type="SAM" id="MobiDB-lite"/>
    </source>
</evidence>
<dbReference type="OrthoDB" id="1932153at2759"/>
<protein>
    <submittedName>
        <fullName evidence="2">Uncharacterized protein</fullName>
    </submittedName>
</protein>
<name>A0A830H969_9CHLO</name>
<accession>A0A830H969</accession>
<evidence type="ECO:0000313" key="2">
    <source>
        <dbReference type="EMBL" id="GHP03584.1"/>
    </source>
</evidence>
<organism evidence="2 3">
    <name type="scientific">Pycnococcus provasolii</name>
    <dbReference type="NCBI Taxonomy" id="41880"/>
    <lineage>
        <taxon>Eukaryota</taxon>
        <taxon>Viridiplantae</taxon>
        <taxon>Chlorophyta</taxon>
        <taxon>Pseudoscourfieldiophyceae</taxon>
        <taxon>Pseudoscourfieldiales</taxon>
        <taxon>Pycnococcaceae</taxon>
        <taxon>Pycnococcus</taxon>
    </lineage>
</organism>
<dbReference type="EMBL" id="BNJQ01000005">
    <property type="protein sequence ID" value="GHP03584.1"/>
    <property type="molecule type" value="Genomic_DNA"/>
</dbReference>
<feature type="region of interest" description="Disordered" evidence="1">
    <location>
        <begin position="1"/>
        <end position="29"/>
    </location>
</feature>
<proteinExistence type="predicted"/>
<gene>
    <name evidence="2" type="ORF">PPROV_000233900</name>
</gene>
<comment type="caution">
    <text evidence="2">The sequence shown here is derived from an EMBL/GenBank/DDBJ whole genome shotgun (WGS) entry which is preliminary data.</text>
</comment>
<keyword evidence="3" id="KW-1185">Reference proteome</keyword>
<dbReference type="Proteomes" id="UP000660262">
    <property type="component" value="Unassembled WGS sequence"/>
</dbReference>
<evidence type="ECO:0000313" key="3">
    <source>
        <dbReference type="Proteomes" id="UP000660262"/>
    </source>
</evidence>